<keyword evidence="3" id="KW-1185">Reference proteome</keyword>
<feature type="chain" id="PRO_5016433097" description="Secreted protein (Por secretion system target)" evidence="1">
    <location>
        <begin position="21"/>
        <end position="131"/>
    </location>
</feature>
<dbReference type="RefSeq" id="WP_109608849.1">
    <property type="nucleotide sequence ID" value="NZ_QGHA01000006.1"/>
</dbReference>
<feature type="signal peptide" evidence="1">
    <location>
        <begin position="1"/>
        <end position="20"/>
    </location>
</feature>
<reference evidence="2 3" key="1">
    <citation type="submission" date="2018-05" db="EMBL/GenBank/DDBJ databases">
        <title>Genomic Encyclopedia of Archaeal and Bacterial Type Strains, Phase II (KMG-II): from individual species to whole genera.</title>
        <authorList>
            <person name="Goeker M."/>
        </authorList>
    </citation>
    <scope>NUCLEOTIDE SEQUENCE [LARGE SCALE GENOMIC DNA]</scope>
    <source>
        <strain evidence="2 3">DSM 19975</strain>
    </source>
</reference>
<keyword evidence="1" id="KW-0732">Signal</keyword>
<evidence type="ECO:0000256" key="1">
    <source>
        <dbReference type="SAM" id="SignalP"/>
    </source>
</evidence>
<gene>
    <name evidence="2" type="ORF">LX99_03299</name>
</gene>
<dbReference type="AlphaFoldDB" id="A0A316H7T8"/>
<protein>
    <recommendedName>
        <fullName evidence="4">Secreted protein (Por secretion system target)</fullName>
    </recommendedName>
</protein>
<evidence type="ECO:0008006" key="4">
    <source>
        <dbReference type="Google" id="ProtNLM"/>
    </source>
</evidence>
<dbReference type="EMBL" id="QGHA01000006">
    <property type="protein sequence ID" value="PWK76433.1"/>
    <property type="molecule type" value="Genomic_DNA"/>
</dbReference>
<name>A0A316H7T8_9SPHI</name>
<organism evidence="2 3">
    <name type="scientific">Mucilaginibacter oryzae</name>
    <dbReference type="NCBI Taxonomy" id="468058"/>
    <lineage>
        <taxon>Bacteria</taxon>
        <taxon>Pseudomonadati</taxon>
        <taxon>Bacteroidota</taxon>
        <taxon>Sphingobacteriia</taxon>
        <taxon>Sphingobacteriales</taxon>
        <taxon>Sphingobacteriaceae</taxon>
        <taxon>Mucilaginibacter</taxon>
    </lineage>
</organism>
<sequence>MKTSIKLSALFFVLSTIVFAANTASAKDNTDINPKVKQTVSYDLLDHDRGLKLTMAKSESGRTYVRFYSNDGQLIMKDVVNTKTAVSKGYVFSELDLGDYNLEIASDGKVIKETVHVYLDGDQKSFYIAQK</sequence>
<proteinExistence type="predicted"/>
<dbReference type="Proteomes" id="UP000245678">
    <property type="component" value="Unassembled WGS sequence"/>
</dbReference>
<evidence type="ECO:0000313" key="2">
    <source>
        <dbReference type="EMBL" id="PWK76433.1"/>
    </source>
</evidence>
<comment type="caution">
    <text evidence="2">The sequence shown here is derived from an EMBL/GenBank/DDBJ whole genome shotgun (WGS) entry which is preliminary data.</text>
</comment>
<evidence type="ECO:0000313" key="3">
    <source>
        <dbReference type="Proteomes" id="UP000245678"/>
    </source>
</evidence>
<accession>A0A316H7T8</accession>